<evidence type="ECO:0000313" key="3">
    <source>
        <dbReference type="Proteomes" id="UP000601099"/>
    </source>
</evidence>
<dbReference type="RefSeq" id="WP_196956126.1">
    <property type="nucleotide sequence ID" value="NZ_JADWYK010000010.1"/>
</dbReference>
<dbReference type="PROSITE" id="PS50943">
    <property type="entry name" value="HTH_CROC1"/>
    <property type="match status" value="1"/>
</dbReference>
<dbReference type="CDD" id="cd00093">
    <property type="entry name" value="HTH_XRE"/>
    <property type="match status" value="1"/>
</dbReference>
<dbReference type="InterPro" id="IPR010982">
    <property type="entry name" value="Lambda_DNA-bd_dom_sf"/>
</dbReference>
<reference evidence="2 3" key="1">
    <citation type="submission" date="2020-11" db="EMBL/GenBank/DDBJ databases">
        <title>Hymenobacter sp.</title>
        <authorList>
            <person name="Kim M.K."/>
        </authorList>
    </citation>
    <scope>NUCLEOTIDE SEQUENCE [LARGE SCALE GENOMIC DNA]</scope>
    <source>
        <strain evidence="2 3">BT594</strain>
    </source>
</reference>
<comment type="caution">
    <text evidence="2">The sequence shown here is derived from an EMBL/GenBank/DDBJ whole genome shotgun (WGS) entry which is preliminary data.</text>
</comment>
<gene>
    <name evidence="2" type="ORF">I5L79_16260</name>
</gene>
<accession>A0ABS0L6X2</accession>
<dbReference type="EMBL" id="JADWYK010000010">
    <property type="protein sequence ID" value="MBG8555107.1"/>
    <property type="molecule type" value="Genomic_DNA"/>
</dbReference>
<evidence type="ECO:0000313" key="2">
    <source>
        <dbReference type="EMBL" id="MBG8555107.1"/>
    </source>
</evidence>
<evidence type="ECO:0000259" key="1">
    <source>
        <dbReference type="PROSITE" id="PS50943"/>
    </source>
</evidence>
<protein>
    <submittedName>
        <fullName evidence="2">Helix-turn-helix transcriptional regulator</fullName>
    </submittedName>
</protein>
<proteinExistence type="predicted"/>
<feature type="domain" description="HTH cro/C1-type" evidence="1">
    <location>
        <begin position="6"/>
        <end position="60"/>
    </location>
</feature>
<dbReference type="InterPro" id="IPR001387">
    <property type="entry name" value="Cro/C1-type_HTH"/>
</dbReference>
<organism evidence="2 3">
    <name type="scientific">Hymenobacter guriensis</name>
    <dbReference type="NCBI Taxonomy" id="2793065"/>
    <lineage>
        <taxon>Bacteria</taxon>
        <taxon>Pseudomonadati</taxon>
        <taxon>Bacteroidota</taxon>
        <taxon>Cytophagia</taxon>
        <taxon>Cytophagales</taxon>
        <taxon>Hymenobacteraceae</taxon>
        <taxon>Hymenobacter</taxon>
    </lineage>
</organism>
<keyword evidence="3" id="KW-1185">Reference proteome</keyword>
<dbReference type="Gene3D" id="1.10.260.40">
    <property type="entry name" value="lambda repressor-like DNA-binding domains"/>
    <property type="match status" value="1"/>
</dbReference>
<dbReference type="Pfam" id="PF01381">
    <property type="entry name" value="HTH_3"/>
    <property type="match status" value="1"/>
</dbReference>
<dbReference type="SUPFAM" id="SSF47413">
    <property type="entry name" value="lambda repressor-like DNA-binding domains"/>
    <property type="match status" value="1"/>
</dbReference>
<sequence>MDLRPLIELRKNAGLTQEQLAHRMHMSRTSYCKLEMGQTAITFLHIQRLSSALDISMSQLFVTPNFNDATSELQFMRQSLESMIYSRLGSAEGEFEERIPFEELGELDWDWLRFNGIETRRQYEAAPMFVSRTSSAGAALAFAQVVQDMDIYSWFHHGIIQDNLLLKWWEAHQAVNEPYFAFENTPFGWVTTRLKQPTATATTETTASTEPLPVQASTAEHKHSELQEHDEEFWRVIQQQSDARHISMCLHEAVHGPEGTGFEALRAALREDEAAYNRTLTRLIGLVWTVSDLGADDVVWLEEQRLSARPDAADAEAYYKQVKDQWQHF</sequence>
<name>A0ABS0L6X2_9BACT</name>
<dbReference type="SMART" id="SM00530">
    <property type="entry name" value="HTH_XRE"/>
    <property type="match status" value="1"/>
</dbReference>
<dbReference type="Proteomes" id="UP000601099">
    <property type="component" value="Unassembled WGS sequence"/>
</dbReference>